<gene>
    <name evidence="2" type="ORF">DEM34_17555</name>
</gene>
<organism evidence="2 3">
    <name type="scientific">Sediminicurvatus halobius</name>
    <dbReference type="NCBI Taxonomy" id="2182432"/>
    <lineage>
        <taxon>Bacteria</taxon>
        <taxon>Pseudomonadati</taxon>
        <taxon>Pseudomonadota</taxon>
        <taxon>Gammaproteobacteria</taxon>
        <taxon>Chromatiales</taxon>
        <taxon>Ectothiorhodospiraceae</taxon>
        <taxon>Sediminicurvatus</taxon>
    </lineage>
</organism>
<sequence length="129" mass="14595">MNDECEILRIHREWIGLEESGKEEGILKFCSRDVVWLVPGLGEVQGIEAVRSYLIAQPETVIVSIDTFNVAVEVSNELAVKRARFCTTFMDGATEAKVRGTHIWTLRKDRQEGQWQVTSVAWVIDAETS</sequence>
<evidence type="ECO:0000313" key="2">
    <source>
        <dbReference type="EMBL" id="PWG61232.1"/>
    </source>
</evidence>
<feature type="domain" description="SnoaL-like" evidence="1">
    <location>
        <begin position="12"/>
        <end position="110"/>
    </location>
</feature>
<dbReference type="SUPFAM" id="SSF54427">
    <property type="entry name" value="NTF2-like"/>
    <property type="match status" value="1"/>
</dbReference>
<proteinExistence type="predicted"/>
<dbReference type="Gene3D" id="3.10.450.50">
    <property type="match status" value="1"/>
</dbReference>
<accession>A0A2U2MWN4</accession>
<evidence type="ECO:0000259" key="1">
    <source>
        <dbReference type="Pfam" id="PF12680"/>
    </source>
</evidence>
<keyword evidence="3" id="KW-1185">Reference proteome</keyword>
<dbReference type="RefSeq" id="WP_109680131.1">
    <property type="nucleotide sequence ID" value="NZ_CP086615.1"/>
</dbReference>
<dbReference type="InterPro" id="IPR032710">
    <property type="entry name" value="NTF2-like_dom_sf"/>
</dbReference>
<evidence type="ECO:0000313" key="3">
    <source>
        <dbReference type="Proteomes" id="UP000245474"/>
    </source>
</evidence>
<comment type="caution">
    <text evidence="2">The sequence shown here is derived from an EMBL/GenBank/DDBJ whole genome shotgun (WGS) entry which is preliminary data.</text>
</comment>
<dbReference type="EMBL" id="QFFI01000043">
    <property type="protein sequence ID" value="PWG61232.1"/>
    <property type="molecule type" value="Genomic_DNA"/>
</dbReference>
<dbReference type="AlphaFoldDB" id="A0A2U2MWN4"/>
<protein>
    <recommendedName>
        <fullName evidence="1">SnoaL-like domain-containing protein</fullName>
    </recommendedName>
</protein>
<dbReference type="Proteomes" id="UP000245474">
    <property type="component" value="Unassembled WGS sequence"/>
</dbReference>
<reference evidence="2 3" key="1">
    <citation type="submission" date="2018-05" db="EMBL/GenBank/DDBJ databases">
        <title>Spiribacter halobius sp. nov., a moderately halophilic bacterium isolated from marine solar saltern.</title>
        <authorList>
            <person name="Zheng W.-S."/>
            <person name="Lu D.-C."/>
            <person name="Du Z.-J."/>
        </authorList>
    </citation>
    <scope>NUCLEOTIDE SEQUENCE [LARGE SCALE GENOMIC DNA]</scope>
    <source>
        <strain evidence="2 3">E85</strain>
    </source>
</reference>
<name>A0A2U2MWN4_9GAMM</name>
<dbReference type="Pfam" id="PF12680">
    <property type="entry name" value="SnoaL_2"/>
    <property type="match status" value="1"/>
</dbReference>
<dbReference type="InterPro" id="IPR037401">
    <property type="entry name" value="SnoaL-like"/>
</dbReference>